<accession>A0ABZ0VSE0</accession>
<dbReference type="InterPro" id="IPR001851">
    <property type="entry name" value="ABC_transp_permease"/>
</dbReference>
<evidence type="ECO:0000256" key="4">
    <source>
        <dbReference type="ARBA" id="ARBA00022989"/>
    </source>
</evidence>
<feature type="transmembrane region" description="Helical" evidence="6">
    <location>
        <begin position="278"/>
        <end position="300"/>
    </location>
</feature>
<feature type="transmembrane region" description="Helical" evidence="6">
    <location>
        <begin position="110"/>
        <end position="133"/>
    </location>
</feature>
<dbReference type="Proteomes" id="UP001322481">
    <property type="component" value="Chromosome"/>
</dbReference>
<evidence type="ECO:0000256" key="3">
    <source>
        <dbReference type="ARBA" id="ARBA00022692"/>
    </source>
</evidence>
<feature type="transmembrane region" description="Helical" evidence="6">
    <location>
        <begin position="145"/>
        <end position="171"/>
    </location>
</feature>
<reference evidence="7 8" key="1">
    <citation type="submission" date="2023-11" db="EMBL/GenBank/DDBJ databases">
        <authorList>
            <person name="Panchal A.K."/>
            <person name="Meaney J.S."/>
            <person name="Karas B.J."/>
            <person name="diCenzo G.C."/>
        </authorList>
    </citation>
    <scope>NUCLEOTIDE SEQUENCE [LARGE SCALE GENOMIC DNA]</scope>
    <source>
        <strain evidence="7 8">NZP2235</strain>
    </source>
</reference>
<evidence type="ECO:0000256" key="1">
    <source>
        <dbReference type="ARBA" id="ARBA00004651"/>
    </source>
</evidence>
<feature type="transmembrane region" description="Helical" evidence="6">
    <location>
        <begin position="312"/>
        <end position="335"/>
    </location>
</feature>
<dbReference type="Pfam" id="PF02653">
    <property type="entry name" value="BPD_transp_2"/>
    <property type="match status" value="1"/>
</dbReference>
<evidence type="ECO:0000256" key="5">
    <source>
        <dbReference type="ARBA" id="ARBA00023136"/>
    </source>
</evidence>
<dbReference type="PANTHER" id="PTHR47089">
    <property type="entry name" value="ABC TRANSPORTER, PERMEASE PROTEIN"/>
    <property type="match status" value="1"/>
</dbReference>
<keyword evidence="8" id="KW-1185">Reference proteome</keyword>
<name>A0ABZ0VSE0_9HYPH</name>
<evidence type="ECO:0000313" key="8">
    <source>
        <dbReference type="Proteomes" id="UP001322481"/>
    </source>
</evidence>
<dbReference type="CDD" id="cd06580">
    <property type="entry name" value="TM_PBP1_transp_TpRbsC_like"/>
    <property type="match status" value="1"/>
</dbReference>
<gene>
    <name evidence="7" type="ORF">U0R22_002642</name>
</gene>
<evidence type="ECO:0000256" key="6">
    <source>
        <dbReference type="SAM" id="Phobius"/>
    </source>
</evidence>
<keyword evidence="3 6" id="KW-0812">Transmembrane</keyword>
<keyword evidence="4 6" id="KW-1133">Transmembrane helix</keyword>
<feature type="transmembrane region" description="Helical" evidence="6">
    <location>
        <begin position="86"/>
        <end position="104"/>
    </location>
</feature>
<feature type="transmembrane region" description="Helical" evidence="6">
    <location>
        <begin position="238"/>
        <end position="258"/>
    </location>
</feature>
<protein>
    <submittedName>
        <fullName evidence="7">ABC transporter permease</fullName>
    </submittedName>
</protein>
<evidence type="ECO:0000313" key="7">
    <source>
        <dbReference type="EMBL" id="WQB98491.1"/>
    </source>
</evidence>
<dbReference type="PANTHER" id="PTHR47089:SF1">
    <property type="entry name" value="GUANOSINE ABC TRANSPORTER PERMEASE PROTEIN NUPP"/>
    <property type="match status" value="1"/>
</dbReference>
<proteinExistence type="predicted"/>
<feature type="transmembrane region" description="Helical" evidence="6">
    <location>
        <begin position="7"/>
        <end position="30"/>
    </location>
</feature>
<keyword evidence="2" id="KW-1003">Cell membrane</keyword>
<feature type="transmembrane region" description="Helical" evidence="6">
    <location>
        <begin position="50"/>
        <end position="74"/>
    </location>
</feature>
<evidence type="ECO:0000256" key="2">
    <source>
        <dbReference type="ARBA" id="ARBA00022475"/>
    </source>
</evidence>
<dbReference type="EMBL" id="CP139858">
    <property type="protein sequence ID" value="WQB98491.1"/>
    <property type="molecule type" value="Genomic_DNA"/>
</dbReference>
<comment type="subcellular location">
    <subcellularLocation>
        <location evidence="1">Cell membrane</location>
        <topology evidence="1">Multi-pass membrane protein</topology>
    </subcellularLocation>
</comment>
<organism evidence="7 8">
    <name type="scientific">Mesorhizobium huakuii</name>
    <dbReference type="NCBI Taxonomy" id="28104"/>
    <lineage>
        <taxon>Bacteria</taxon>
        <taxon>Pseudomonadati</taxon>
        <taxon>Pseudomonadota</taxon>
        <taxon>Alphaproteobacteria</taxon>
        <taxon>Hyphomicrobiales</taxon>
        <taxon>Phyllobacteriaceae</taxon>
        <taxon>Mesorhizobium</taxon>
    </lineage>
</organism>
<dbReference type="RefSeq" id="WP_322418779.1">
    <property type="nucleotide sequence ID" value="NZ_CP139858.1"/>
</dbReference>
<feature type="transmembrane region" description="Helical" evidence="6">
    <location>
        <begin position="191"/>
        <end position="217"/>
    </location>
</feature>
<sequence>MTRLRDALVGLRVVMAVAVALGLGSILILATGADPVKAYAALVHEALFDYWGLSNTIVKTSPILLASLAVMVPLRAGVYNIGGEGQIYMGGLFGTLAALHLPALPSMIAISVALMCAMLGGALWAAIAGLLKAWRGINEVIVTLLMNYIAIHVVSFAVSGPMIASGAPYPYSDEIPEQYRLPLLMPQTDAHIGIIFGVVAAGVIAFIFARTATGLSLDIVGRSPRAARYAGLNVKTHIVASMASGGMLAGLAGGIEVLGLKYRLFHLFSPGYGFDGVVAAFIANANPAFAPLSALFLGALKSGASVMQRAAGVEGTVVDAIVGLVVILVAASLAWKGDLLGGVIERFKLKAMSAEHANSTERKS</sequence>
<keyword evidence="5 6" id="KW-0472">Membrane</keyword>